<comment type="caution">
    <text evidence="2">The sequence shown here is derived from an EMBL/GenBank/DDBJ whole genome shotgun (WGS) entry which is preliminary data.</text>
</comment>
<feature type="region of interest" description="Disordered" evidence="1">
    <location>
        <begin position="1"/>
        <end position="29"/>
    </location>
</feature>
<dbReference type="Proteomes" id="UP000825729">
    <property type="component" value="Unassembled WGS sequence"/>
</dbReference>
<protein>
    <submittedName>
        <fullName evidence="2">Uncharacterized protein</fullName>
    </submittedName>
</protein>
<feature type="compositionally biased region" description="Basic and acidic residues" evidence="1">
    <location>
        <begin position="1"/>
        <end position="10"/>
    </location>
</feature>
<organism evidence="2 3">
    <name type="scientific">Aristolochia fimbriata</name>
    <name type="common">White veined hardy Dutchman's pipe vine</name>
    <dbReference type="NCBI Taxonomy" id="158543"/>
    <lineage>
        <taxon>Eukaryota</taxon>
        <taxon>Viridiplantae</taxon>
        <taxon>Streptophyta</taxon>
        <taxon>Embryophyta</taxon>
        <taxon>Tracheophyta</taxon>
        <taxon>Spermatophyta</taxon>
        <taxon>Magnoliopsida</taxon>
        <taxon>Magnoliidae</taxon>
        <taxon>Piperales</taxon>
        <taxon>Aristolochiaceae</taxon>
        <taxon>Aristolochia</taxon>
    </lineage>
</organism>
<accession>A0AAV7F293</accession>
<keyword evidence="3" id="KW-1185">Reference proteome</keyword>
<name>A0AAV7F293_ARIFI</name>
<reference evidence="2 3" key="1">
    <citation type="submission" date="2021-07" db="EMBL/GenBank/DDBJ databases">
        <title>The Aristolochia fimbriata genome: insights into angiosperm evolution, floral development and chemical biosynthesis.</title>
        <authorList>
            <person name="Jiao Y."/>
        </authorList>
    </citation>
    <scope>NUCLEOTIDE SEQUENCE [LARGE SCALE GENOMIC DNA]</scope>
    <source>
        <strain evidence="2">IBCAS-2021</strain>
        <tissue evidence="2">Leaf</tissue>
    </source>
</reference>
<gene>
    <name evidence="2" type="ORF">H6P81_006865</name>
</gene>
<evidence type="ECO:0000313" key="3">
    <source>
        <dbReference type="Proteomes" id="UP000825729"/>
    </source>
</evidence>
<evidence type="ECO:0000313" key="2">
    <source>
        <dbReference type="EMBL" id="KAG9453961.1"/>
    </source>
</evidence>
<proteinExistence type="predicted"/>
<dbReference type="EMBL" id="JAINDJ010000003">
    <property type="protein sequence ID" value="KAG9453961.1"/>
    <property type="molecule type" value="Genomic_DNA"/>
</dbReference>
<evidence type="ECO:0000256" key="1">
    <source>
        <dbReference type="SAM" id="MobiDB-lite"/>
    </source>
</evidence>
<sequence>MKETKQKQSEITEEEEDDETLCTLDPDTQKERIRQIIQHQKSLYYSFSSSSSFSSTAASTSEPSSSSRTSLLYLMKGGSTSLRRLFAMEHTSLSTHFNDYSGSPIIKPIYLWGSDEDEGIHRFSPWRNIAEFRLVPGEDFGLGGHGGVLESNSFAGGGGLGSAKAKRGRRKLARTKSFSRLPGLGFWRCRGLMLRLRRLRIMICAR</sequence>
<dbReference type="AlphaFoldDB" id="A0AAV7F293"/>
<feature type="compositionally biased region" description="Acidic residues" evidence="1">
    <location>
        <begin position="11"/>
        <end position="20"/>
    </location>
</feature>